<dbReference type="CDD" id="cd07026">
    <property type="entry name" value="Ribosomal_L20"/>
    <property type="match status" value="1"/>
</dbReference>
<evidence type="ECO:0000256" key="4">
    <source>
        <dbReference type="ARBA" id="ARBA00035172"/>
    </source>
</evidence>
<comment type="caution">
    <text evidence="7">The sequence shown here is derived from an EMBL/GenBank/DDBJ whole genome shotgun (WGS) entry which is preliminary data.</text>
</comment>
<evidence type="ECO:0000256" key="1">
    <source>
        <dbReference type="ARBA" id="ARBA00007698"/>
    </source>
</evidence>
<accession>A0A554LKQ9</accession>
<reference evidence="7 8" key="1">
    <citation type="submission" date="2017-07" db="EMBL/GenBank/DDBJ databases">
        <title>Mechanisms for carbon and nitrogen cycling indicate functional differentiation within the Candidate Phyla Radiation.</title>
        <authorList>
            <person name="Danczak R.E."/>
            <person name="Johnston M.D."/>
            <person name="Kenah C."/>
            <person name="Slattery M."/>
            <person name="Wrighton K.C."/>
            <person name="Wilkins M.J."/>
        </authorList>
    </citation>
    <scope>NUCLEOTIDE SEQUENCE [LARGE SCALE GENOMIC DNA]</scope>
    <source>
        <strain evidence="7">Licking1014_7</strain>
    </source>
</reference>
<keyword evidence="5 6" id="KW-0694">RNA-binding</keyword>
<comment type="similarity">
    <text evidence="1 5 6">Belongs to the bacterial ribosomal protein bL20 family.</text>
</comment>
<dbReference type="PANTHER" id="PTHR10986">
    <property type="entry name" value="39S RIBOSOMAL PROTEIN L20"/>
    <property type="match status" value="1"/>
</dbReference>
<dbReference type="Pfam" id="PF00453">
    <property type="entry name" value="Ribosomal_L20"/>
    <property type="match status" value="1"/>
</dbReference>
<keyword evidence="5 6" id="KW-0699">rRNA-binding</keyword>
<dbReference type="GO" id="GO:0005840">
    <property type="term" value="C:ribosome"/>
    <property type="evidence" value="ECO:0007669"/>
    <property type="project" value="UniProtKB-KW"/>
</dbReference>
<evidence type="ECO:0000256" key="2">
    <source>
        <dbReference type="ARBA" id="ARBA00022980"/>
    </source>
</evidence>
<dbReference type="InterPro" id="IPR005813">
    <property type="entry name" value="Ribosomal_bL20"/>
</dbReference>
<dbReference type="Proteomes" id="UP000315689">
    <property type="component" value="Unassembled WGS sequence"/>
</dbReference>
<dbReference type="GO" id="GO:0006412">
    <property type="term" value="P:translation"/>
    <property type="evidence" value="ECO:0007669"/>
    <property type="project" value="InterPro"/>
</dbReference>
<gene>
    <name evidence="5" type="primary">rplT</name>
    <name evidence="7" type="ORF">CEN89_102</name>
</gene>
<dbReference type="InterPro" id="IPR035566">
    <property type="entry name" value="Ribosomal_protein_bL20_C"/>
</dbReference>
<dbReference type="GO" id="GO:1990904">
    <property type="term" value="C:ribonucleoprotein complex"/>
    <property type="evidence" value="ECO:0007669"/>
    <property type="project" value="UniProtKB-KW"/>
</dbReference>
<dbReference type="Gene3D" id="1.10.1900.20">
    <property type="entry name" value="Ribosomal protein L20"/>
    <property type="match status" value="1"/>
</dbReference>
<organism evidence="7 8">
    <name type="scientific">Candidatus Berkelbacteria bacterium Licking1014_7</name>
    <dbReference type="NCBI Taxonomy" id="2017147"/>
    <lineage>
        <taxon>Bacteria</taxon>
        <taxon>Candidatus Berkelbacteria</taxon>
    </lineage>
</organism>
<dbReference type="GO" id="GO:0003735">
    <property type="term" value="F:structural constituent of ribosome"/>
    <property type="evidence" value="ECO:0007669"/>
    <property type="project" value="InterPro"/>
</dbReference>
<keyword evidence="2 5" id="KW-0689">Ribosomal protein</keyword>
<name>A0A554LKQ9_9BACT</name>
<keyword evidence="3 5" id="KW-0687">Ribonucleoprotein</keyword>
<evidence type="ECO:0000256" key="3">
    <source>
        <dbReference type="ARBA" id="ARBA00023274"/>
    </source>
</evidence>
<proteinExistence type="inferred from homology"/>
<dbReference type="GO" id="GO:0000027">
    <property type="term" value="P:ribosomal large subunit assembly"/>
    <property type="evidence" value="ECO:0007669"/>
    <property type="project" value="UniProtKB-UniRule"/>
</dbReference>
<evidence type="ECO:0000256" key="5">
    <source>
        <dbReference type="HAMAP-Rule" id="MF_00382"/>
    </source>
</evidence>
<comment type="function">
    <text evidence="5 6">Binds directly to 23S ribosomal RNA and is necessary for the in vitro assembly process of the 50S ribosomal subunit. It is not involved in the protein synthesizing functions of that subunit.</text>
</comment>
<protein>
    <recommendedName>
        <fullName evidence="4 5">Large ribosomal subunit protein bL20</fullName>
    </recommendedName>
</protein>
<dbReference type="SUPFAM" id="SSF74731">
    <property type="entry name" value="Ribosomal protein L20"/>
    <property type="match status" value="1"/>
</dbReference>
<dbReference type="HAMAP" id="MF_00382">
    <property type="entry name" value="Ribosomal_bL20"/>
    <property type="match status" value="1"/>
</dbReference>
<dbReference type="AlphaFoldDB" id="A0A554LKQ9"/>
<dbReference type="PRINTS" id="PR00062">
    <property type="entry name" value="RIBOSOMALL20"/>
</dbReference>
<dbReference type="NCBIfam" id="TIGR01032">
    <property type="entry name" value="rplT_bact"/>
    <property type="match status" value="1"/>
</dbReference>
<evidence type="ECO:0000313" key="8">
    <source>
        <dbReference type="Proteomes" id="UP000315689"/>
    </source>
</evidence>
<evidence type="ECO:0000256" key="6">
    <source>
        <dbReference type="RuleBase" id="RU000560"/>
    </source>
</evidence>
<dbReference type="FunFam" id="1.10.1900.20:FF:000001">
    <property type="entry name" value="50S ribosomal protein L20"/>
    <property type="match status" value="1"/>
</dbReference>
<evidence type="ECO:0000313" key="7">
    <source>
        <dbReference type="EMBL" id="TSC93427.1"/>
    </source>
</evidence>
<dbReference type="EMBL" id="VMGK01000002">
    <property type="protein sequence ID" value="TSC93427.1"/>
    <property type="molecule type" value="Genomic_DNA"/>
</dbReference>
<sequence length="114" mass="13678">MRAKKSTTAYKKHKKILDKAKGYRASRSRVFRMAKQAVIRAGQYAYRDRRTKKRTMRQLWILKINAGLIPFELKYSRFIKLLKDQKIDLDRKILSQLAEFYPKEFAQVVKKVLR</sequence>
<dbReference type="GO" id="GO:0019843">
    <property type="term" value="F:rRNA binding"/>
    <property type="evidence" value="ECO:0007669"/>
    <property type="project" value="UniProtKB-UniRule"/>
</dbReference>
<dbReference type="Gene3D" id="6.10.160.10">
    <property type="match status" value="1"/>
</dbReference>